<dbReference type="Pfam" id="PF22936">
    <property type="entry name" value="Pol_BBD"/>
    <property type="match status" value="1"/>
</dbReference>
<sequence>MKSGEGVFDYFSRVMSIANKMRVHGEQMRDVTIVGKILQSLSDKFNYIVCSIEESKDINLLSIDELQSSLIVHEQKFHRHKRKEQALKVIHEESVARRGRDTVKCYKSHKLGHFQYECPSWDKEANFSELGEEEVMLLMSYVEINEAKNEDVWFLDFGCSNHMCGDKTLFYDFNESFRQMVKLGNNSKMTVMGKGNVRLKVNGFNHVVTEVFYVPELKNNLLSIGQL</sequence>
<dbReference type="GO" id="GO:0003676">
    <property type="term" value="F:nucleic acid binding"/>
    <property type="evidence" value="ECO:0007669"/>
    <property type="project" value="InterPro"/>
</dbReference>
<proteinExistence type="predicted"/>
<evidence type="ECO:0000313" key="2">
    <source>
        <dbReference type="EMBL" id="CAN71117.1"/>
    </source>
</evidence>
<evidence type="ECO:0000259" key="1">
    <source>
        <dbReference type="Pfam" id="PF22936"/>
    </source>
</evidence>
<organism evidence="2">
    <name type="scientific">Vitis vinifera</name>
    <name type="common">Grape</name>
    <dbReference type="NCBI Taxonomy" id="29760"/>
    <lineage>
        <taxon>Eukaryota</taxon>
        <taxon>Viridiplantae</taxon>
        <taxon>Streptophyta</taxon>
        <taxon>Embryophyta</taxon>
        <taxon>Tracheophyta</taxon>
        <taxon>Spermatophyta</taxon>
        <taxon>Magnoliopsida</taxon>
        <taxon>eudicotyledons</taxon>
        <taxon>Gunneridae</taxon>
        <taxon>Pentapetalae</taxon>
        <taxon>rosids</taxon>
        <taxon>Vitales</taxon>
        <taxon>Vitaceae</taxon>
        <taxon>Viteae</taxon>
        <taxon>Vitis</taxon>
    </lineage>
</organism>
<gene>
    <name evidence="2" type="ORF">VITISV_040940</name>
</gene>
<feature type="domain" description="Retrovirus-related Pol polyprotein from transposon TNT 1-94-like beta-barrel" evidence="1">
    <location>
        <begin position="153"/>
        <end position="227"/>
    </location>
</feature>
<dbReference type="EMBL" id="AM489216">
    <property type="protein sequence ID" value="CAN71117.1"/>
    <property type="molecule type" value="Genomic_DNA"/>
</dbReference>
<dbReference type="InterPro" id="IPR054722">
    <property type="entry name" value="PolX-like_BBD"/>
</dbReference>
<dbReference type="SUPFAM" id="SSF57756">
    <property type="entry name" value="Retrovirus zinc finger-like domains"/>
    <property type="match status" value="1"/>
</dbReference>
<dbReference type="Pfam" id="PF14223">
    <property type="entry name" value="Retrotran_gag_2"/>
    <property type="match status" value="1"/>
</dbReference>
<dbReference type="PANTHER" id="PTHR35317:SF27">
    <property type="entry name" value="RETROVIRUS-RELATED POL POLYPROTEIN FROM TRANSPOSON TNT 1-94"/>
    <property type="match status" value="1"/>
</dbReference>
<dbReference type="InterPro" id="IPR036875">
    <property type="entry name" value="Znf_CCHC_sf"/>
</dbReference>
<name>A5CBN9_VITVI</name>
<dbReference type="PANTHER" id="PTHR35317">
    <property type="entry name" value="OS04G0629600 PROTEIN"/>
    <property type="match status" value="1"/>
</dbReference>
<reference evidence="2" key="1">
    <citation type="journal article" date="2007" name="PLoS ONE">
        <title>The first genome sequence of an elite grapevine cultivar (Pinot noir Vitis vinifera L.): coping with a highly heterozygous genome.</title>
        <authorList>
            <person name="Velasco R."/>
            <person name="Zharkikh A."/>
            <person name="Troggio M."/>
            <person name="Cartwright D.A."/>
            <person name="Cestaro A."/>
            <person name="Pruss D."/>
            <person name="Pindo M."/>
            <person name="FitzGerald L.M."/>
            <person name="Vezzulli S."/>
            <person name="Reid J."/>
            <person name="Malacarne G."/>
            <person name="Iliev D."/>
            <person name="Coppola G."/>
            <person name="Wardell B."/>
            <person name="Micheletti D."/>
            <person name="Macalma T."/>
            <person name="Facci M."/>
            <person name="Mitchell J.T."/>
            <person name="Perazzolli M."/>
            <person name="Eldredge G."/>
            <person name="Gatto P."/>
            <person name="Oyzerski R."/>
            <person name="Moretto M."/>
            <person name="Gutin N."/>
            <person name="Stefanini M."/>
            <person name="Chen Y."/>
            <person name="Segala C."/>
            <person name="Davenport C."/>
            <person name="Dematte L."/>
            <person name="Mraz A."/>
            <person name="Battilana J."/>
            <person name="Stormo K."/>
            <person name="Costa F."/>
            <person name="Tao Q."/>
            <person name="Si-Ammour A."/>
            <person name="Harkins T."/>
            <person name="Lackey A."/>
            <person name="Perbost C."/>
            <person name="Taillon B."/>
            <person name="Stella A."/>
            <person name="Solovyev V."/>
            <person name="Fawcett J.A."/>
            <person name="Sterck L."/>
            <person name="Vandepoele K."/>
            <person name="Grando S.M."/>
            <person name="Toppo S."/>
            <person name="Moser C."/>
            <person name="Lanchbury J."/>
            <person name="Bogden R."/>
            <person name="Skolnick M."/>
            <person name="Sgaramella V."/>
            <person name="Bhatnagar S.K."/>
            <person name="Fontana P."/>
            <person name="Gutin A."/>
            <person name="Van de Peer Y."/>
            <person name="Salamini F."/>
            <person name="Viola R."/>
        </authorList>
    </citation>
    <scope>NUCLEOTIDE SEQUENCE</scope>
</reference>
<dbReference type="AlphaFoldDB" id="A5CBN9"/>
<protein>
    <recommendedName>
        <fullName evidence="1">Retrovirus-related Pol polyprotein from transposon TNT 1-94-like beta-barrel domain-containing protein</fullName>
    </recommendedName>
</protein>
<accession>A5CBN9</accession>
<dbReference type="GO" id="GO:0008270">
    <property type="term" value="F:zinc ion binding"/>
    <property type="evidence" value="ECO:0007669"/>
    <property type="project" value="InterPro"/>
</dbReference>